<reference evidence="2 3" key="1">
    <citation type="submission" date="2021-02" db="EMBL/GenBank/DDBJ databases">
        <authorList>
            <person name="Vanwijnsberghe S."/>
        </authorList>
    </citation>
    <scope>NUCLEOTIDE SEQUENCE [LARGE SCALE GENOMIC DNA]</scope>
    <source>
        <strain evidence="2 3">R-69776</strain>
    </source>
</reference>
<evidence type="ECO:0000259" key="1">
    <source>
        <dbReference type="Pfam" id="PF14524"/>
    </source>
</evidence>
<dbReference type="CDD" id="cd10147">
    <property type="entry name" value="Wzt_C-like"/>
    <property type="match status" value="1"/>
</dbReference>
<protein>
    <recommendedName>
        <fullName evidence="1">Wzt C-terminal domain-containing protein</fullName>
    </recommendedName>
</protein>
<dbReference type="Gene3D" id="2.70.50.60">
    <property type="entry name" value="abc- transporter (atp binding component) like domain"/>
    <property type="match status" value="1"/>
</dbReference>
<comment type="caution">
    <text evidence="2">The sequence shown here is derived from an EMBL/GenBank/DDBJ whole genome shotgun (WGS) entry which is preliminary data.</text>
</comment>
<evidence type="ECO:0000313" key="2">
    <source>
        <dbReference type="EMBL" id="CAE6833759.1"/>
    </source>
</evidence>
<dbReference type="RefSeq" id="WP_200573249.1">
    <property type="nucleotide sequence ID" value="NZ_CAJNBH010000026.1"/>
</dbReference>
<name>A0ABN7MZP9_9BURK</name>
<accession>A0ABN7MZP9</accession>
<dbReference type="InterPro" id="IPR027417">
    <property type="entry name" value="P-loop_NTPase"/>
</dbReference>
<sequence length="404" mass="45077">MNQRRFFSGRVIFDHRPKTAGQAVNGWLVEQLGSGSVSSNLVGDHRALIRQYGGLFPVISGHMRFEGENLDPRYQYITLLREPLDRALSWLSYLLHDVGTVRETVAMIEGAKLFLASDGLDTTPEFLASISNPYVQHFGHIKPWIGNLTSGERLAAALDVIKEYDVVGLYDQMPHFLVECAELLGLAAPDSIARVNSSSKRLANEHVSPALCARIEELNSLDLTFYAAVANWKREQWEAAPARDIRTCSRWERFDPQIDERCVTTSALDVHGVEICEGDNVLHGHPITFEVDFTLNESVIELEMGIHILDENRRWAFGTNTTLLKMAQTNLGSGRYRAAYLLLAKLPAGTYTAGFAFCSKGGEEDVELAWSNRLCEFRVLKHGDDVSAGYAHLPAAITLREMPI</sequence>
<dbReference type="Gene3D" id="3.40.50.300">
    <property type="entry name" value="P-loop containing nucleotide triphosphate hydrolases"/>
    <property type="match status" value="1"/>
</dbReference>
<dbReference type="Pfam" id="PF14524">
    <property type="entry name" value="Wzt_C"/>
    <property type="match status" value="1"/>
</dbReference>
<dbReference type="Proteomes" id="UP000673821">
    <property type="component" value="Unassembled WGS sequence"/>
</dbReference>
<organism evidence="2 3">
    <name type="scientific">Paraburkholderia nemoris</name>
    <dbReference type="NCBI Taxonomy" id="2793076"/>
    <lineage>
        <taxon>Bacteria</taxon>
        <taxon>Pseudomonadati</taxon>
        <taxon>Pseudomonadota</taxon>
        <taxon>Betaproteobacteria</taxon>
        <taxon>Burkholderiales</taxon>
        <taxon>Burkholderiaceae</taxon>
        <taxon>Paraburkholderia</taxon>
    </lineage>
</organism>
<keyword evidence="3" id="KW-1185">Reference proteome</keyword>
<feature type="domain" description="Wzt C-terminal" evidence="1">
    <location>
        <begin position="280"/>
        <end position="393"/>
    </location>
</feature>
<dbReference type="InterPro" id="IPR029439">
    <property type="entry name" value="Wzt_C"/>
</dbReference>
<evidence type="ECO:0000313" key="3">
    <source>
        <dbReference type="Proteomes" id="UP000673821"/>
    </source>
</evidence>
<dbReference type="EMBL" id="CAJNBH010000026">
    <property type="protein sequence ID" value="CAE6833759.1"/>
    <property type="molecule type" value="Genomic_DNA"/>
</dbReference>
<proteinExistence type="predicted"/>
<gene>
    <name evidence="2" type="ORF">R69776_06717</name>
</gene>